<reference evidence="15" key="2">
    <citation type="submission" date="2015-06" db="UniProtKB">
        <authorList>
            <consortium name="EnsemblMetazoa"/>
        </authorList>
    </citation>
    <scope>IDENTIFICATION</scope>
</reference>
<keyword evidence="11" id="KW-0325">Glycoprotein</keyword>
<evidence type="ECO:0000256" key="12">
    <source>
        <dbReference type="RuleBase" id="RU003832"/>
    </source>
</evidence>
<comment type="similarity">
    <text evidence="3 12">Belongs to the glycosyltransferase 10 family.</text>
</comment>
<protein>
    <recommendedName>
        <fullName evidence="12">Fucosyltransferase</fullName>
        <ecNumber evidence="12">2.4.1.-</ecNumber>
    </recommendedName>
</protein>
<evidence type="ECO:0000256" key="3">
    <source>
        <dbReference type="ARBA" id="ARBA00008919"/>
    </source>
</evidence>
<keyword evidence="16" id="KW-1185">Reference proteome</keyword>
<sequence>MDPADPSVRVLDVPNKLLFSEYVHNQQSSSSVSFSSHQVSPLSSSSPLPSIPLPSTPPIILLWTGAFDSDSWWGATESPLNCDCIVSRNRSLLAQAKVVLFYWRNTNLKDLPKYKFEGQTWIWHHMESPMNTFRKANLAQFANYIDCWSSYRSDSDFPTPYGEVLKLSEISYTRNVAWMVSNCKASSGRDEYAKELAKYIDVDIYGACGSLKCPSSKGSYCYHHIETNYRFYLSFENSICSDYYTEKIINILNYTVIPIVLGGANYSSILPNHSYIDALSFKSPRYLAMLLRNLAADEKRYSSYFEWKRQFTVKNHDYRQLFCQICSKLKSVAQSSPSSSFDKEGEKLRQSSVLCNRRHKDLVGWWFNEGSCKSWSVIRSKFLS</sequence>
<keyword evidence="9 12" id="KW-0333">Golgi apparatus</keyword>
<evidence type="ECO:0000256" key="1">
    <source>
        <dbReference type="ARBA" id="ARBA00004447"/>
    </source>
</evidence>
<keyword evidence="4 12" id="KW-0328">Glycosyltransferase</keyword>
<proteinExistence type="inferred from homology"/>
<dbReference type="EC" id="2.4.1.-" evidence="12"/>
<evidence type="ECO:0000313" key="16">
    <source>
        <dbReference type="Proteomes" id="UP000015104"/>
    </source>
</evidence>
<organism evidence="15 16">
    <name type="scientific">Tetranychus urticae</name>
    <name type="common">Two-spotted spider mite</name>
    <dbReference type="NCBI Taxonomy" id="32264"/>
    <lineage>
        <taxon>Eukaryota</taxon>
        <taxon>Metazoa</taxon>
        <taxon>Ecdysozoa</taxon>
        <taxon>Arthropoda</taxon>
        <taxon>Chelicerata</taxon>
        <taxon>Arachnida</taxon>
        <taxon>Acari</taxon>
        <taxon>Acariformes</taxon>
        <taxon>Trombidiformes</taxon>
        <taxon>Prostigmata</taxon>
        <taxon>Eleutherengona</taxon>
        <taxon>Raphignathae</taxon>
        <taxon>Tetranychoidea</taxon>
        <taxon>Tetranychidae</taxon>
        <taxon>Tetranychus</taxon>
    </lineage>
</organism>
<dbReference type="InterPro" id="IPR038577">
    <property type="entry name" value="GT10-like_C_sf"/>
</dbReference>
<evidence type="ECO:0000256" key="9">
    <source>
        <dbReference type="ARBA" id="ARBA00023034"/>
    </source>
</evidence>
<comment type="subcellular location">
    <subcellularLocation>
        <location evidence="1 12">Golgi apparatus</location>
        <location evidence="1 12">Golgi stack membrane</location>
        <topology evidence="1 12">Single-pass type II membrane protein</topology>
    </subcellularLocation>
</comment>
<dbReference type="Proteomes" id="UP000015104">
    <property type="component" value="Unassembled WGS sequence"/>
</dbReference>
<comment type="pathway">
    <text evidence="2">Protein modification; protein glycosylation.</text>
</comment>
<reference evidence="16" key="1">
    <citation type="submission" date="2011-08" db="EMBL/GenBank/DDBJ databases">
        <authorList>
            <person name="Rombauts S."/>
        </authorList>
    </citation>
    <scope>NUCLEOTIDE SEQUENCE</scope>
    <source>
        <strain evidence="16">London</strain>
    </source>
</reference>
<keyword evidence="6 12" id="KW-0812">Transmembrane</keyword>
<evidence type="ECO:0000256" key="10">
    <source>
        <dbReference type="ARBA" id="ARBA00023136"/>
    </source>
</evidence>
<evidence type="ECO:0000313" key="15">
    <source>
        <dbReference type="EnsemblMetazoa" id="tetur02g05640.1"/>
    </source>
</evidence>
<dbReference type="GO" id="GO:0008417">
    <property type="term" value="F:fucosyltransferase activity"/>
    <property type="evidence" value="ECO:0007669"/>
    <property type="project" value="InterPro"/>
</dbReference>
<evidence type="ECO:0000256" key="11">
    <source>
        <dbReference type="ARBA" id="ARBA00023180"/>
    </source>
</evidence>
<evidence type="ECO:0000259" key="13">
    <source>
        <dbReference type="Pfam" id="PF00852"/>
    </source>
</evidence>
<evidence type="ECO:0000259" key="14">
    <source>
        <dbReference type="Pfam" id="PF17039"/>
    </source>
</evidence>
<dbReference type="HOGENOM" id="CLU_032075_3_0_1"/>
<dbReference type="EnsemblMetazoa" id="tetur02g05640.1">
    <property type="protein sequence ID" value="tetur02g05640.1"/>
    <property type="gene ID" value="tetur02g05640"/>
</dbReference>
<dbReference type="eggNOG" id="KOG2619">
    <property type="taxonomic scope" value="Eukaryota"/>
</dbReference>
<evidence type="ECO:0000256" key="7">
    <source>
        <dbReference type="ARBA" id="ARBA00022968"/>
    </source>
</evidence>
<dbReference type="PANTHER" id="PTHR48438">
    <property type="entry name" value="ALPHA-(1,3)-FUCOSYLTRANSFERASE C-RELATED"/>
    <property type="match status" value="1"/>
</dbReference>
<keyword evidence="8" id="KW-1133">Transmembrane helix</keyword>
<dbReference type="Gene3D" id="3.40.50.11660">
    <property type="entry name" value="Glycosyl transferase family 10, C-terminal domain"/>
    <property type="match status" value="1"/>
</dbReference>
<evidence type="ECO:0000256" key="5">
    <source>
        <dbReference type="ARBA" id="ARBA00022679"/>
    </source>
</evidence>
<keyword evidence="7" id="KW-0735">Signal-anchor</keyword>
<dbReference type="InterPro" id="IPR031481">
    <property type="entry name" value="Glyco_tran_10_N"/>
</dbReference>
<dbReference type="AlphaFoldDB" id="T1JVS5"/>
<dbReference type="UniPathway" id="UPA00378"/>
<dbReference type="Pfam" id="PF00852">
    <property type="entry name" value="Glyco_transf_10"/>
    <property type="match status" value="1"/>
</dbReference>
<dbReference type="FunFam" id="3.40.50.11660:FF:000004">
    <property type="entry name" value="Glycoprotein 3-alpha-L-fucosyltransferase A"/>
    <property type="match status" value="1"/>
</dbReference>
<dbReference type="Pfam" id="PF17039">
    <property type="entry name" value="Glyco_tran_10_N"/>
    <property type="match status" value="1"/>
</dbReference>
<feature type="domain" description="Fucosyltransferase C-terminal" evidence="13">
    <location>
        <begin position="173"/>
        <end position="334"/>
    </location>
</feature>
<name>T1JVS5_TETUR</name>
<accession>T1JVS5</accession>
<dbReference type="PANTHER" id="PTHR48438:SF1">
    <property type="entry name" value="ALPHA-(1,3)-FUCOSYLTRANSFERASE C-RELATED"/>
    <property type="match status" value="1"/>
</dbReference>
<dbReference type="InterPro" id="IPR001503">
    <property type="entry name" value="Glyco_trans_10"/>
</dbReference>
<dbReference type="EMBL" id="CAEY01000797">
    <property type="status" value="NOT_ANNOTATED_CDS"/>
    <property type="molecule type" value="Genomic_DNA"/>
</dbReference>
<dbReference type="SUPFAM" id="SSF53756">
    <property type="entry name" value="UDP-Glycosyltransferase/glycogen phosphorylase"/>
    <property type="match status" value="1"/>
</dbReference>
<feature type="domain" description="Fucosyltransferase N-terminal" evidence="14">
    <location>
        <begin position="57"/>
        <end position="162"/>
    </location>
</feature>
<evidence type="ECO:0000256" key="4">
    <source>
        <dbReference type="ARBA" id="ARBA00022676"/>
    </source>
</evidence>
<evidence type="ECO:0000256" key="2">
    <source>
        <dbReference type="ARBA" id="ARBA00004922"/>
    </source>
</evidence>
<evidence type="ECO:0000256" key="6">
    <source>
        <dbReference type="ARBA" id="ARBA00022692"/>
    </source>
</evidence>
<evidence type="ECO:0000256" key="8">
    <source>
        <dbReference type="ARBA" id="ARBA00022989"/>
    </source>
</evidence>
<keyword evidence="10" id="KW-0472">Membrane</keyword>
<dbReference type="GO" id="GO:0032580">
    <property type="term" value="C:Golgi cisterna membrane"/>
    <property type="evidence" value="ECO:0007669"/>
    <property type="project" value="UniProtKB-SubCell"/>
</dbReference>
<keyword evidence="5 12" id="KW-0808">Transferase</keyword>
<dbReference type="InterPro" id="IPR055270">
    <property type="entry name" value="Glyco_tran_10_C"/>
</dbReference>